<keyword evidence="4 6" id="KW-1133">Transmembrane helix</keyword>
<feature type="transmembrane region" description="Helical" evidence="6">
    <location>
        <begin position="45"/>
        <end position="67"/>
    </location>
</feature>
<keyword evidence="8" id="KW-1185">Reference proteome</keyword>
<evidence type="ECO:0000256" key="1">
    <source>
        <dbReference type="ARBA" id="ARBA00004651"/>
    </source>
</evidence>
<evidence type="ECO:0000256" key="3">
    <source>
        <dbReference type="ARBA" id="ARBA00022692"/>
    </source>
</evidence>
<protein>
    <submittedName>
        <fullName evidence="7">Lysylphosphatidylglycerol synthase domain-containing protein</fullName>
    </submittedName>
</protein>
<keyword evidence="2" id="KW-1003">Cell membrane</keyword>
<evidence type="ECO:0000256" key="2">
    <source>
        <dbReference type="ARBA" id="ARBA00022475"/>
    </source>
</evidence>
<keyword evidence="3 6" id="KW-0812">Transmembrane</keyword>
<proteinExistence type="predicted"/>
<name>A0ABV4UAP0_9BACT</name>
<feature type="transmembrane region" description="Helical" evidence="6">
    <location>
        <begin position="149"/>
        <end position="169"/>
    </location>
</feature>
<dbReference type="InterPro" id="IPR022791">
    <property type="entry name" value="L-PG_synthase/AglD"/>
</dbReference>
<evidence type="ECO:0000313" key="8">
    <source>
        <dbReference type="Proteomes" id="UP001575105"/>
    </source>
</evidence>
<evidence type="ECO:0000256" key="4">
    <source>
        <dbReference type="ARBA" id="ARBA00022989"/>
    </source>
</evidence>
<comment type="subcellular location">
    <subcellularLocation>
        <location evidence="1">Cell membrane</location>
        <topology evidence="1">Multi-pass membrane protein</topology>
    </subcellularLocation>
</comment>
<gene>
    <name evidence="7" type="ORF">ACERK3_16760</name>
</gene>
<sequence>MPLNRLRQFGRGLGLLLGVALLALAVVYAVRGVDWTVLADAPLSGFVVLAVVVLGNLVLAGLLFWAVTLSFDASPGVGAARMVGLVCVSAVLNYLPLPRAGLVGRSAYLKWRHDLPLRQSAVIVAIVLALAVVVSGIAAGALLVSGVTAGWLALAAAVVVLASVTGAIGRRVLGRAVRHGWLWVPLRTADLLAAALRLWLAFALLGQPIGYEQAVLISAASVLVKLVGLTPSGLGLSEWLIAVLAPVLAPVETATAAAAAVLDRAAEVVVVLIAGGVSMAIMRNELTVGRSQAT</sequence>
<keyword evidence="5 6" id="KW-0472">Membrane</keyword>
<accession>A0ABV4UAP0</accession>
<dbReference type="Proteomes" id="UP001575105">
    <property type="component" value="Unassembled WGS sequence"/>
</dbReference>
<feature type="transmembrane region" description="Helical" evidence="6">
    <location>
        <begin position="120"/>
        <end position="143"/>
    </location>
</feature>
<organism evidence="7 8">
    <name type="scientific">Natronomicrosphaera hydrolytica</name>
    <dbReference type="NCBI Taxonomy" id="3242702"/>
    <lineage>
        <taxon>Bacteria</taxon>
        <taxon>Pseudomonadati</taxon>
        <taxon>Planctomycetota</taxon>
        <taxon>Phycisphaerae</taxon>
        <taxon>Phycisphaerales</taxon>
        <taxon>Phycisphaeraceae</taxon>
        <taxon>Natronomicrosphaera</taxon>
    </lineage>
</organism>
<evidence type="ECO:0000313" key="7">
    <source>
        <dbReference type="EMBL" id="MFA9479937.1"/>
    </source>
</evidence>
<reference evidence="7 8" key="1">
    <citation type="submission" date="2024-08" db="EMBL/GenBank/DDBJ databases">
        <title>Whole-genome sequencing of halo(alkali)philic microorganisms from hypersaline lakes.</title>
        <authorList>
            <person name="Sorokin D.Y."/>
            <person name="Merkel A.Y."/>
            <person name="Messina E."/>
            <person name="Yakimov M."/>
        </authorList>
    </citation>
    <scope>NUCLEOTIDE SEQUENCE [LARGE SCALE GENOMIC DNA]</scope>
    <source>
        <strain evidence="7 8">AB-hyl4</strain>
    </source>
</reference>
<dbReference type="Pfam" id="PF03706">
    <property type="entry name" value="LPG_synthase_TM"/>
    <property type="match status" value="1"/>
</dbReference>
<evidence type="ECO:0000256" key="5">
    <source>
        <dbReference type="ARBA" id="ARBA00023136"/>
    </source>
</evidence>
<comment type="caution">
    <text evidence="7">The sequence shown here is derived from an EMBL/GenBank/DDBJ whole genome shotgun (WGS) entry which is preliminary data.</text>
</comment>
<evidence type="ECO:0000256" key="6">
    <source>
        <dbReference type="SAM" id="Phobius"/>
    </source>
</evidence>
<dbReference type="EMBL" id="JBGUBD010000013">
    <property type="protein sequence ID" value="MFA9479937.1"/>
    <property type="molecule type" value="Genomic_DNA"/>
</dbReference>
<dbReference type="RefSeq" id="WP_425346863.1">
    <property type="nucleotide sequence ID" value="NZ_JBGUBD010000013.1"/>
</dbReference>